<reference evidence="2" key="2">
    <citation type="submission" date="2020-12" db="EMBL/GenBank/DDBJ databases">
        <authorList>
            <person name="Kanost M."/>
        </authorList>
    </citation>
    <scope>NUCLEOTIDE SEQUENCE</scope>
</reference>
<dbReference type="Proteomes" id="UP000791440">
    <property type="component" value="Unassembled WGS sequence"/>
</dbReference>
<comment type="caution">
    <text evidence="2">The sequence shown here is derived from an EMBL/GenBank/DDBJ whole genome shotgun (WGS) entry which is preliminary data.</text>
</comment>
<proteinExistence type="predicted"/>
<accession>A0A921ZLN5</accession>
<organism evidence="2 3">
    <name type="scientific">Manduca sexta</name>
    <name type="common">Tobacco hawkmoth</name>
    <name type="synonym">Tobacco hornworm</name>
    <dbReference type="NCBI Taxonomy" id="7130"/>
    <lineage>
        <taxon>Eukaryota</taxon>
        <taxon>Metazoa</taxon>
        <taxon>Ecdysozoa</taxon>
        <taxon>Arthropoda</taxon>
        <taxon>Hexapoda</taxon>
        <taxon>Insecta</taxon>
        <taxon>Pterygota</taxon>
        <taxon>Neoptera</taxon>
        <taxon>Endopterygota</taxon>
        <taxon>Lepidoptera</taxon>
        <taxon>Glossata</taxon>
        <taxon>Ditrysia</taxon>
        <taxon>Bombycoidea</taxon>
        <taxon>Sphingidae</taxon>
        <taxon>Sphinginae</taxon>
        <taxon>Sphingini</taxon>
        <taxon>Manduca</taxon>
    </lineage>
</organism>
<evidence type="ECO:0000313" key="2">
    <source>
        <dbReference type="EMBL" id="KAG6459032.1"/>
    </source>
</evidence>
<feature type="compositionally biased region" description="Low complexity" evidence="1">
    <location>
        <begin position="168"/>
        <end position="177"/>
    </location>
</feature>
<name>A0A921ZLN5_MANSE</name>
<sequence length="227" mass="24531">MVLATIRLHLMKDLDPIAELEPDPGKSVALEIKSEREEDNNITIEDEGINYAVTFDPIITDKINTDETMAVSIEGNGGQGNTGVQLNSSADSMVTSETKPTQKLTGTKRNIGVTMSELQNTIKGKKIRVVPSTSSYIEANLLSPESSRAIKIKLPPPSPTSGVELVKKSSVPSDSSKNTTRVYSYNTIHITPDCIVRMSTVPHAIDVGRTSSQYPSEESSSTAQHNS</sequence>
<dbReference type="AlphaFoldDB" id="A0A921ZLN5"/>
<keyword evidence="3" id="KW-1185">Reference proteome</keyword>
<reference evidence="2" key="1">
    <citation type="journal article" date="2016" name="Insect Biochem. Mol. Biol.">
        <title>Multifaceted biological insights from a draft genome sequence of the tobacco hornworm moth, Manduca sexta.</title>
        <authorList>
            <person name="Kanost M.R."/>
            <person name="Arrese E.L."/>
            <person name="Cao X."/>
            <person name="Chen Y.R."/>
            <person name="Chellapilla S."/>
            <person name="Goldsmith M.R."/>
            <person name="Grosse-Wilde E."/>
            <person name="Heckel D.G."/>
            <person name="Herndon N."/>
            <person name="Jiang H."/>
            <person name="Papanicolaou A."/>
            <person name="Qu J."/>
            <person name="Soulages J.L."/>
            <person name="Vogel H."/>
            <person name="Walters J."/>
            <person name="Waterhouse R.M."/>
            <person name="Ahn S.J."/>
            <person name="Almeida F.C."/>
            <person name="An C."/>
            <person name="Aqrawi P."/>
            <person name="Bretschneider A."/>
            <person name="Bryant W.B."/>
            <person name="Bucks S."/>
            <person name="Chao H."/>
            <person name="Chevignon G."/>
            <person name="Christen J.M."/>
            <person name="Clarke D.F."/>
            <person name="Dittmer N.T."/>
            <person name="Ferguson L.C.F."/>
            <person name="Garavelou S."/>
            <person name="Gordon K.H.J."/>
            <person name="Gunaratna R.T."/>
            <person name="Han Y."/>
            <person name="Hauser F."/>
            <person name="He Y."/>
            <person name="Heidel-Fischer H."/>
            <person name="Hirsh A."/>
            <person name="Hu Y."/>
            <person name="Jiang H."/>
            <person name="Kalra D."/>
            <person name="Klinner C."/>
            <person name="Konig C."/>
            <person name="Kovar C."/>
            <person name="Kroll A.R."/>
            <person name="Kuwar S.S."/>
            <person name="Lee S.L."/>
            <person name="Lehman R."/>
            <person name="Li K."/>
            <person name="Li Z."/>
            <person name="Liang H."/>
            <person name="Lovelace S."/>
            <person name="Lu Z."/>
            <person name="Mansfield J.H."/>
            <person name="McCulloch K.J."/>
            <person name="Mathew T."/>
            <person name="Morton B."/>
            <person name="Muzny D.M."/>
            <person name="Neunemann D."/>
            <person name="Ongeri F."/>
            <person name="Pauchet Y."/>
            <person name="Pu L.L."/>
            <person name="Pyrousis I."/>
            <person name="Rao X.J."/>
            <person name="Redding A."/>
            <person name="Roesel C."/>
            <person name="Sanchez-Gracia A."/>
            <person name="Schaack S."/>
            <person name="Shukla A."/>
            <person name="Tetreau G."/>
            <person name="Wang Y."/>
            <person name="Xiong G.H."/>
            <person name="Traut W."/>
            <person name="Walsh T.K."/>
            <person name="Worley K.C."/>
            <person name="Wu D."/>
            <person name="Wu W."/>
            <person name="Wu Y.Q."/>
            <person name="Zhang X."/>
            <person name="Zou Z."/>
            <person name="Zucker H."/>
            <person name="Briscoe A.D."/>
            <person name="Burmester T."/>
            <person name="Clem R.J."/>
            <person name="Feyereisen R."/>
            <person name="Grimmelikhuijzen C.J.P."/>
            <person name="Hamodrakas S.J."/>
            <person name="Hansson B.S."/>
            <person name="Huguet E."/>
            <person name="Jermiin L.S."/>
            <person name="Lan Q."/>
            <person name="Lehman H.K."/>
            <person name="Lorenzen M."/>
            <person name="Merzendorfer H."/>
            <person name="Michalopoulos I."/>
            <person name="Morton D.B."/>
            <person name="Muthukrishnan S."/>
            <person name="Oakeshott J.G."/>
            <person name="Palmer W."/>
            <person name="Park Y."/>
            <person name="Passarelli A.L."/>
            <person name="Rozas J."/>
            <person name="Schwartz L.M."/>
            <person name="Smith W."/>
            <person name="Southgate A."/>
            <person name="Vilcinskas A."/>
            <person name="Vogt R."/>
            <person name="Wang P."/>
            <person name="Werren J."/>
            <person name="Yu X.Q."/>
            <person name="Zhou J.J."/>
            <person name="Brown S.J."/>
            <person name="Scherer S.E."/>
            <person name="Richards S."/>
            <person name="Blissard G.W."/>
        </authorList>
    </citation>
    <scope>NUCLEOTIDE SEQUENCE</scope>
</reference>
<gene>
    <name evidence="2" type="ORF">O3G_MSEX011169</name>
</gene>
<evidence type="ECO:0000256" key="1">
    <source>
        <dbReference type="SAM" id="MobiDB-lite"/>
    </source>
</evidence>
<feature type="region of interest" description="Disordered" evidence="1">
    <location>
        <begin position="153"/>
        <end position="179"/>
    </location>
</feature>
<evidence type="ECO:0000313" key="3">
    <source>
        <dbReference type="Proteomes" id="UP000791440"/>
    </source>
</evidence>
<dbReference type="EMBL" id="JH668606">
    <property type="protein sequence ID" value="KAG6459032.1"/>
    <property type="molecule type" value="Genomic_DNA"/>
</dbReference>
<protein>
    <submittedName>
        <fullName evidence="2">Uncharacterized protein</fullName>
    </submittedName>
</protein>